<evidence type="ECO:0000313" key="5">
    <source>
        <dbReference type="Proteomes" id="UP000647133"/>
    </source>
</evidence>
<dbReference type="EMBL" id="JACYTQ010000008">
    <property type="protein sequence ID" value="MBD8490717.1"/>
    <property type="molecule type" value="Genomic_DNA"/>
</dbReference>
<dbReference type="InterPro" id="IPR002469">
    <property type="entry name" value="Peptidase_S9B_N"/>
</dbReference>
<dbReference type="InterPro" id="IPR029058">
    <property type="entry name" value="AB_hydrolase_fold"/>
</dbReference>
<feature type="domain" description="Dipeptidylpeptidase IV N-terminal" evidence="3">
    <location>
        <begin position="236"/>
        <end position="499"/>
    </location>
</feature>
<dbReference type="InterPro" id="IPR001375">
    <property type="entry name" value="Peptidase_S9_cat"/>
</dbReference>
<dbReference type="SUPFAM" id="SSF53474">
    <property type="entry name" value="alpha/beta-Hydrolases"/>
    <property type="match status" value="1"/>
</dbReference>
<accession>A0ABR9APL0</accession>
<comment type="caution">
    <text evidence="4">The sequence shown here is derived from an EMBL/GenBank/DDBJ whole genome shotgun (WGS) entry which is preliminary data.</text>
</comment>
<feature type="coiled-coil region" evidence="1">
    <location>
        <begin position="186"/>
        <end position="216"/>
    </location>
</feature>
<evidence type="ECO:0000313" key="4">
    <source>
        <dbReference type="EMBL" id="MBD8490717.1"/>
    </source>
</evidence>
<dbReference type="PANTHER" id="PTHR11731">
    <property type="entry name" value="PROTEASE FAMILY S9B,C DIPEPTIDYL-PEPTIDASE IV-RELATED"/>
    <property type="match status" value="1"/>
</dbReference>
<gene>
    <name evidence="4" type="ORF">IFO69_18335</name>
</gene>
<evidence type="ECO:0000259" key="2">
    <source>
        <dbReference type="Pfam" id="PF00326"/>
    </source>
</evidence>
<dbReference type="Gene3D" id="3.40.50.1820">
    <property type="entry name" value="alpha/beta hydrolase"/>
    <property type="match status" value="1"/>
</dbReference>
<evidence type="ECO:0000256" key="1">
    <source>
        <dbReference type="SAM" id="Coils"/>
    </source>
</evidence>
<name>A0ABR9APL0_9BACT</name>
<dbReference type="PANTHER" id="PTHR11731:SF193">
    <property type="entry name" value="DIPEPTIDYL PEPTIDASE 9"/>
    <property type="match status" value="1"/>
</dbReference>
<keyword evidence="5" id="KW-1185">Reference proteome</keyword>
<dbReference type="Gene3D" id="2.140.10.30">
    <property type="entry name" value="Dipeptidylpeptidase IV, N-terminal domain"/>
    <property type="match status" value="2"/>
</dbReference>
<reference evidence="4 5" key="1">
    <citation type="submission" date="2020-09" db="EMBL/GenBank/DDBJ databases">
        <title>Echinicola sp. CAU 1574 isolated from sand of Sido Beach.</title>
        <authorList>
            <person name="Kim W."/>
        </authorList>
    </citation>
    <scope>NUCLEOTIDE SEQUENCE [LARGE SCALE GENOMIC DNA]</scope>
    <source>
        <strain evidence="4 5">CAU 1574</strain>
    </source>
</reference>
<sequence length="786" mass="90003">MKQVHLLLLIIFNTTLTSFGQQSDLSVEKIMRDPKWMGNFPSNVRWGENGENIYFNYNPDQNPSDSLYKISISNLDLITKVSWKEQVALVPTGEYNADKSKKIYTRDGVLYSYDSKKDKEQELLSLGERISNPTFLKDESIIAFEMADNIFTYDIEEGKISKLTNIKTGNKPSKKEDELSKKESWLKKENTELLKVIQEREEKKELSKSYRAATKKKEPYTYYAGKKRISNLQITPNGKFITFNLITSSEERKNTFVPDFTDVSGYTTNLNTRPKVGEEPSKVEMAIYNIEKDTVYLVNTESLPGITDLPDYVTDYPDKEWKKENRSVIPANPKFSSKSKAIINIRSTDNKDRWIALLDLETGELSSLDRQRDEAWIAGPGIGYGFGGGTLGWLPDDQHIYFQSEASGYSHLYLLNVETGKKTDLTPGQYEVFDPQLSNDKKYWYLTTSEVHPGERHFYKMPVMGGEMIKLTSMQGNNQVSLSPDEKHLAILHSYSNQPWELYIKENKIKSNSRQLTSGQSSEFKAYQWKDPEHVTFEASDGQTVHARMYKPSAEAFNGAAVIFVHGAGYLQNAHMWWSSYFREYMFHNLLSDLGYTVLDIDYRGSAGYGRDWRTGIYRHMGGKDLSDQVDGVNYLIENEGIDQSKVGIYGGSYGGFITLMALFNESDTFHSGAALRSVTDWAHYNHGYTSNILNEPFNDPIAYKRSSPIYFAEGLKGHLLMAHGMIDTNVHFQDVVRLSERLIELGKDNWEMAVYPVEDHGFVEPSSWTDEYKRILKLFNQTLLE</sequence>
<dbReference type="Proteomes" id="UP000647133">
    <property type="component" value="Unassembled WGS sequence"/>
</dbReference>
<feature type="domain" description="Peptidase S9 prolyl oligopeptidase catalytic" evidence="2">
    <location>
        <begin position="590"/>
        <end position="784"/>
    </location>
</feature>
<dbReference type="SUPFAM" id="SSF82171">
    <property type="entry name" value="DPP6 N-terminal domain-like"/>
    <property type="match status" value="1"/>
</dbReference>
<organism evidence="4 5">
    <name type="scientific">Echinicola arenosa</name>
    <dbReference type="NCBI Taxonomy" id="2774144"/>
    <lineage>
        <taxon>Bacteria</taxon>
        <taxon>Pseudomonadati</taxon>
        <taxon>Bacteroidota</taxon>
        <taxon>Cytophagia</taxon>
        <taxon>Cytophagales</taxon>
        <taxon>Cyclobacteriaceae</taxon>
        <taxon>Echinicola</taxon>
    </lineage>
</organism>
<dbReference type="Pfam" id="PF00930">
    <property type="entry name" value="DPPIV_N"/>
    <property type="match status" value="1"/>
</dbReference>
<dbReference type="Pfam" id="PF00326">
    <property type="entry name" value="Peptidase_S9"/>
    <property type="match status" value="1"/>
</dbReference>
<dbReference type="InterPro" id="IPR050278">
    <property type="entry name" value="Serine_Prot_S9B/DPPIV"/>
</dbReference>
<dbReference type="RefSeq" id="WP_192011595.1">
    <property type="nucleotide sequence ID" value="NZ_JACYTQ010000008.1"/>
</dbReference>
<evidence type="ECO:0000259" key="3">
    <source>
        <dbReference type="Pfam" id="PF00930"/>
    </source>
</evidence>
<protein>
    <submittedName>
        <fullName evidence="4">S9 family peptidase</fullName>
    </submittedName>
</protein>
<keyword evidence="1" id="KW-0175">Coiled coil</keyword>
<proteinExistence type="predicted"/>